<dbReference type="PIRSF" id="PIRSF020680">
    <property type="entry name" value="PhnH"/>
    <property type="match status" value="1"/>
</dbReference>
<dbReference type="Pfam" id="PF05845">
    <property type="entry name" value="PhnH"/>
    <property type="match status" value="1"/>
</dbReference>
<dbReference type="Gene3D" id="3.40.50.11310">
    <property type="entry name" value="Bacterial phosphonate metabolism protein PhnH"/>
    <property type="match status" value="1"/>
</dbReference>
<dbReference type="EMBL" id="LHPJ01000001">
    <property type="protein sequence ID" value="KOO05338.1"/>
    <property type="molecule type" value="Genomic_DNA"/>
</dbReference>
<dbReference type="InterPro" id="IPR008772">
    <property type="entry name" value="Phosphonate_metab_PhnH"/>
</dbReference>
<organism evidence="1 2">
    <name type="scientific">Vibrio nereis</name>
    <dbReference type="NCBI Taxonomy" id="693"/>
    <lineage>
        <taxon>Bacteria</taxon>
        <taxon>Pseudomonadati</taxon>
        <taxon>Pseudomonadota</taxon>
        <taxon>Gammaproteobacteria</taxon>
        <taxon>Vibrionales</taxon>
        <taxon>Vibrionaceae</taxon>
        <taxon>Vibrio</taxon>
    </lineage>
</organism>
<evidence type="ECO:0000313" key="2">
    <source>
        <dbReference type="Proteomes" id="UP000037515"/>
    </source>
</evidence>
<sequence length="209" mass="22733">MSASTLISGFENPVLDSLSNFRQLSDAIARPGKIVALPKLIGPEGIYKASFSVLLTMLDAKSSLYLSDEYRIESVTKNVIFHCNCSCDVATEKADFALVNGNQALDFDHFNAGTDHDPHQSTTLLIEVDELAAGNVEALSTKLALSGPGIKTEHVISIEGLHASFIDYLTHRLHAFPTGLDMFFMTDDKVMAIPRTTHVAKIEEATSCM</sequence>
<dbReference type="RefSeq" id="WP_053393850.1">
    <property type="nucleotide sequence ID" value="NZ_LHPJ01000001.1"/>
</dbReference>
<dbReference type="NCBIfam" id="TIGR03292">
    <property type="entry name" value="PhnH_redo"/>
    <property type="match status" value="1"/>
</dbReference>
<evidence type="ECO:0000313" key="1">
    <source>
        <dbReference type="EMBL" id="KOO05338.1"/>
    </source>
</evidence>
<dbReference type="SUPFAM" id="SSF159709">
    <property type="entry name" value="PhnH-like"/>
    <property type="match status" value="1"/>
</dbReference>
<accession>A0A0M0HUN3</accession>
<evidence type="ECO:0008006" key="3">
    <source>
        <dbReference type="Google" id="ProtNLM"/>
    </source>
</evidence>
<gene>
    <name evidence="1" type="ORF">AKJ17_00645</name>
</gene>
<dbReference type="OrthoDB" id="9814509at2"/>
<keyword evidence="2" id="KW-1185">Reference proteome</keyword>
<protein>
    <recommendedName>
        <fullName evidence="3">Phosphonate C-P lyase system protein PhnH</fullName>
    </recommendedName>
</protein>
<name>A0A0M0HUN3_VIBNE</name>
<comment type="caution">
    <text evidence="1">The sequence shown here is derived from an EMBL/GenBank/DDBJ whole genome shotgun (WGS) entry which is preliminary data.</text>
</comment>
<dbReference type="GO" id="GO:0019634">
    <property type="term" value="P:organic phosphonate metabolic process"/>
    <property type="evidence" value="ECO:0007669"/>
    <property type="project" value="InterPro"/>
</dbReference>
<dbReference type="STRING" id="693.AKJ17_00645"/>
<dbReference type="InterPro" id="IPR038058">
    <property type="entry name" value="PhnH-like_sp"/>
</dbReference>
<proteinExistence type="predicted"/>
<dbReference type="AlphaFoldDB" id="A0A0M0HUN3"/>
<reference evidence="2" key="1">
    <citation type="submission" date="2015-08" db="EMBL/GenBank/DDBJ databases">
        <title>Vibrio galatheae sp. nov., a novel member of the Vibrionaceae family isolated from the Solomon Islands.</title>
        <authorList>
            <person name="Giubergia S."/>
            <person name="Machado H."/>
            <person name="Mateiu R.V."/>
            <person name="Gram L."/>
        </authorList>
    </citation>
    <scope>NUCLEOTIDE SEQUENCE [LARGE SCALE GENOMIC DNA]</scope>
    <source>
        <strain evidence="2">DSM 19584</strain>
    </source>
</reference>
<dbReference type="PATRIC" id="fig|693.5.peg.131"/>
<dbReference type="Proteomes" id="UP000037515">
    <property type="component" value="Unassembled WGS sequence"/>
</dbReference>